<dbReference type="AlphaFoldDB" id="B9XDG6"/>
<evidence type="ECO:0000313" key="1">
    <source>
        <dbReference type="EMBL" id="EEF62112.1"/>
    </source>
</evidence>
<keyword evidence="2" id="KW-1185">Reference proteome</keyword>
<proteinExistence type="predicted"/>
<dbReference type="STRING" id="320771.Cflav_PD6387"/>
<organism evidence="1 2">
    <name type="scientific">Pedosphaera parvula (strain Ellin514)</name>
    <dbReference type="NCBI Taxonomy" id="320771"/>
    <lineage>
        <taxon>Bacteria</taxon>
        <taxon>Pseudomonadati</taxon>
        <taxon>Verrucomicrobiota</taxon>
        <taxon>Pedosphaerae</taxon>
        <taxon>Pedosphaerales</taxon>
        <taxon>Pedosphaeraceae</taxon>
        <taxon>Pedosphaera</taxon>
    </lineage>
</organism>
<sequence length="165" mass="18763">MAYFFELAAECGSEREAAEVFGNHFDGFRIVLLAASKELSTVCQFEVWQDSEGNWWCIVVPSGVSQTGREDNVIKSQNQVFEVVEGLYERLKTAPAFRYAVVGFEVIPFDTYSELVEAKGPAHEPFGGLVLDQHLWEEIERPSGYVKFSEGAYWFPFRKEDLRCG</sequence>
<comment type="caution">
    <text evidence="1">The sequence shown here is derived from an EMBL/GenBank/DDBJ whole genome shotgun (WGS) entry which is preliminary data.</text>
</comment>
<reference evidence="1 2" key="1">
    <citation type="journal article" date="2011" name="J. Bacteriol.">
        <title>Genome sequence of 'Pedosphaera parvula' Ellin514, an aerobic Verrucomicrobial isolate from pasture soil.</title>
        <authorList>
            <person name="Kant R."/>
            <person name="van Passel M.W."/>
            <person name="Sangwan P."/>
            <person name="Palva A."/>
            <person name="Lucas S."/>
            <person name="Copeland A."/>
            <person name="Lapidus A."/>
            <person name="Glavina Del Rio T."/>
            <person name="Dalin E."/>
            <person name="Tice H."/>
            <person name="Bruce D."/>
            <person name="Goodwin L."/>
            <person name="Pitluck S."/>
            <person name="Chertkov O."/>
            <person name="Larimer F.W."/>
            <person name="Land M.L."/>
            <person name="Hauser L."/>
            <person name="Brettin T.S."/>
            <person name="Detter J.C."/>
            <person name="Han S."/>
            <person name="de Vos W.M."/>
            <person name="Janssen P.H."/>
            <person name="Smidt H."/>
        </authorList>
    </citation>
    <scope>NUCLEOTIDE SEQUENCE [LARGE SCALE GENOMIC DNA]</scope>
    <source>
        <strain evidence="1 2">Ellin514</strain>
    </source>
</reference>
<dbReference type="EMBL" id="ABOX02000006">
    <property type="protein sequence ID" value="EEF62112.1"/>
    <property type="molecule type" value="Genomic_DNA"/>
</dbReference>
<protein>
    <submittedName>
        <fullName evidence="1">Uncharacterized protein</fullName>
    </submittedName>
</protein>
<dbReference type="RefSeq" id="WP_007413864.1">
    <property type="nucleotide sequence ID" value="NZ_ABOX02000006.1"/>
</dbReference>
<dbReference type="OrthoDB" id="454565at2"/>
<name>B9XDG6_PEDPL</name>
<accession>B9XDG6</accession>
<gene>
    <name evidence="1" type="ORF">Cflav_PD6387</name>
</gene>
<dbReference type="Proteomes" id="UP000003688">
    <property type="component" value="Unassembled WGS sequence"/>
</dbReference>
<evidence type="ECO:0000313" key="2">
    <source>
        <dbReference type="Proteomes" id="UP000003688"/>
    </source>
</evidence>